<gene>
    <name evidence="1" type="ORF">TPAB3V08_LOCUS3623</name>
</gene>
<dbReference type="EMBL" id="CAJPIN010004147">
    <property type="protein sequence ID" value="CAG2056634.1"/>
    <property type="molecule type" value="Genomic_DNA"/>
</dbReference>
<sequence length="139" mass="15732">MYLTANAEKKLQLQTEYGAHLARKKDCNTAKELDKNLAKSEAAFQTSKFSVKDEPLFNPELLKRLNFSHVSKVFNPPISAAHPGESLVVRPLCRGDYDRGKSLLSFMRSSFINCVDGHPGRKNDGVKKFVNFFGMIYFQ</sequence>
<name>A0ABN7NP55_TIMPD</name>
<keyword evidence="2" id="KW-1185">Reference proteome</keyword>
<protein>
    <submittedName>
        <fullName evidence="1">Uncharacterized protein</fullName>
    </submittedName>
</protein>
<proteinExistence type="predicted"/>
<reference evidence="1" key="1">
    <citation type="submission" date="2021-03" db="EMBL/GenBank/DDBJ databases">
        <authorList>
            <person name="Tran Van P."/>
        </authorList>
    </citation>
    <scope>NUCLEOTIDE SEQUENCE</scope>
</reference>
<organism evidence="1 2">
    <name type="scientific">Timema podura</name>
    <name type="common">Walking stick</name>
    <dbReference type="NCBI Taxonomy" id="61482"/>
    <lineage>
        <taxon>Eukaryota</taxon>
        <taxon>Metazoa</taxon>
        <taxon>Ecdysozoa</taxon>
        <taxon>Arthropoda</taxon>
        <taxon>Hexapoda</taxon>
        <taxon>Insecta</taxon>
        <taxon>Pterygota</taxon>
        <taxon>Neoptera</taxon>
        <taxon>Polyneoptera</taxon>
        <taxon>Phasmatodea</taxon>
        <taxon>Timematodea</taxon>
        <taxon>Timematoidea</taxon>
        <taxon>Timematidae</taxon>
        <taxon>Timema</taxon>
    </lineage>
</organism>
<dbReference type="Proteomes" id="UP001153148">
    <property type="component" value="Unassembled WGS sequence"/>
</dbReference>
<comment type="caution">
    <text evidence="1">The sequence shown here is derived from an EMBL/GenBank/DDBJ whole genome shotgun (WGS) entry which is preliminary data.</text>
</comment>
<evidence type="ECO:0000313" key="2">
    <source>
        <dbReference type="Proteomes" id="UP001153148"/>
    </source>
</evidence>
<accession>A0ABN7NP55</accession>
<evidence type="ECO:0000313" key="1">
    <source>
        <dbReference type="EMBL" id="CAG2056634.1"/>
    </source>
</evidence>